<proteinExistence type="predicted"/>
<evidence type="ECO:0000313" key="2">
    <source>
        <dbReference type="EMBL" id="TGY94250.1"/>
    </source>
</evidence>
<evidence type="ECO:0000259" key="1">
    <source>
        <dbReference type="Pfam" id="PF14534"/>
    </source>
</evidence>
<dbReference type="OrthoDB" id="120856at2"/>
<dbReference type="Gene3D" id="3.10.450.50">
    <property type="match status" value="1"/>
</dbReference>
<keyword evidence="3" id="KW-1185">Reference proteome</keyword>
<dbReference type="SUPFAM" id="SSF54427">
    <property type="entry name" value="NTF2-like"/>
    <property type="match status" value="1"/>
</dbReference>
<reference evidence="2 3" key="1">
    <citation type="journal article" date="2013" name="Int. J. Syst. Evol. Microbiol.">
        <title>Marinicauda pacifica gen. nov., sp. nov., a prosthecate alphaproteobacterium of the family Hyphomonadaceae isolated from deep seawater.</title>
        <authorList>
            <person name="Zhang X.Y."/>
            <person name="Li G.W."/>
            <person name="Wang C.S."/>
            <person name="Zhang Y.J."/>
            <person name="Xu X.W."/>
            <person name="Li H."/>
            <person name="Liu A."/>
            <person name="Liu C."/>
            <person name="Xie B.B."/>
            <person name="Qin Q.L."/>
            <person name="Xu Z."/>
            <person name="Chen X.L."/>
            <person name="Zhou B.C."/>
            <person name="Zhang Y.Z."/>
        </authorList>
    </citation>
    <scope>NUCLEOTIDE SEQUENCE [LARGE SCALE GENOMIC DNA]</scope>
    <source>
        <strain evidence="2 3">P-1 km-3</strain>
    </source>
</reference>
<name>A0A4S2HDX1_9PROT</name>
<comment type="caution">
    <text evidence="2">The sequence shown here is derived from an EMBL/GenBank/DDBJ whole genome shotgun (WGS) entry which is preliminary data.</text>
</comment>
<dbReference type="InterPro" id="IPR027843">
    <property type="entry name" value="DUF4440"/>
</dbReference>
<dbReference type="InterPro" id="IPR032710">
    <property type="entry name" value="NTF2-like_dom_sf"/>
</dbReference>
<organism evidence="2 3">
    <name type="scientific">Marinicauda pacifica</name>
    <dbReference type="NCBI Taxonomy" id="1133559"/>
    <lineage>
        <taxon>Bacteria</taxon>
        <taxon>Pseudomonadati</taxon>
        <taxon>Pseudomonadota</taxon>
        <taxon>Alphaproteobacteria</taxon>
        <taxon>Maricaulales</taxon>
        <taxon>Maricaulaceae</taxon>
        <taxon>Marinicauda</taxon>
    </lineage>
</organism>
<feature type="domain" description="DUF4440" evidence="1">
    <location>
        <begin position="28"/>
        <end position="136"/>
    </location>
</feature>
<sequence>MDFLAAILALATLQTSDCQAEGLSGEEICAVISAQQDAWNAGDIEGFMAGYWQDEALRFASGGTVTHGWQPTLERYLARYDTADKMGRLVFSDVDVTLLSETAGTAFGRWTLEREADRPTGLFTLVFELKNGEWVIVHDHTSAGDAGE</sequence>
<dbReference type="RefSeq" id="WP_135943446.1">
    <property type="nucleotide sequence ID" value="NZ_BMEI01000001.1"/>
</dbReference>
<accession>A0A4S2HDX1</accession>
<evidence type="ECO:0000313" key="3">
    <source>
        <dbReference type="Proteomes" id="UP000305451"/>
    </source>
</evidence>
<protein>
    <submittedName>
        <fullName evidence="2">Nuclear transport factor 2 family protein</fullName>
    </submittedName>
</protein>
<dbReference type="EMBL" id="SRXV01000001">
    <property type="protein sequence ID" value="TGY94250.1"/>
    <property type="molecule type" value="Genomic_DNA"/>
</dbReference>
<gene>
    <name evidence="2" type="ORF">E5162_02955</name>
</gene>
<dbReference type="Proteomes" id="UP000305451">
    <property type="component" value="Unassembled WGS sequence"/>
</dbReference>
<dbReference type="Pfam" id="PF14534">
    <property type="entry name" value="DUF4440"/>
    <property type="match status" value="1"/>
</dbReference>
<dbReference type="AlphaFoldDB" id="A0A4S2HDX1"/>